<evidence type="ECO:0000313" key="2">
    <source>
        <dbReference type="EMBL" id="QCD93545.1"/>
    </source>
</evidence>
<reference evidence="2 3" key="1">
    <citation type="submission" date="2019-04" db="EMBL/GenBank/DDBJ databases">
        <title>An improved genome assembly and genetic linkage map for asparagus bean, Vigna unguiculata ssp. sesquipedialis.</title>
        <authorList>
            <person name="Xia Q."/>
            <person name="Zhang R."/>
            <person name="Dong Y."/>
        </authorList>
    </citation>
    <scope>NUCLEOTIDE SEQUENCE [LARGE SCALE GENOMIC DNA]</scope>
    <source>
        <tissue evidence="2">Leaf</tissue>
    </source>
</reference>
<protein>
    <submittedName>
        <fullName evidence="2">COMPASS component SWD3</fullName>
    </submittedName>
</protein>
<sequence>MAMTANDGGVGSSGDNQTYKLYRHLKTLTDHENVVSCVKFSNNGTLLASTKPHSFGHLPCSPSSTASSATLRASPTWLGPQTLIIYVLPLKIAPSAFGTPPRAIV</sequence>
<name>A0A4D6LXU1_VIGUN</name>
<accession>A0A4D6LXU1</accession>
<gene>
    <name evidence="1" type="ORF">DEO72_LG5g1619</name>
    <name evidence="2" type="ORF">DEO72_LG5g1620</name>
</gene>
<proteinExistence type="predicted"/>
<organism evidence="2 3">
    <name type="scientific">Vigna unguiculata</name>
    <name type="common">Cowpea</name>
    <dbReference type="NCBI Taxonomy" id="3917"/>
    <lineage>
        <taxon>Eukaryota</taxon>
        <taxon>Viridiplantae</taxon>
        <taxon>Streptophyta</taxon>
        <taxon>Embryophyta</taxon>
        <taxon>Tracheophyta</taxon>
        <taxon>Spermatophyta</taxon>
        <taxon>Magnoliopsida</taxon>
        <taxon>eudicotyledons</taxon>
        <taxon>Gunneridae</taxon>
        <taxon>Pentapetalae</taxon>
        <taxon>rosids</taxon>
        <taxon>fabids</taxon>
        <taxon>Fabales</taxon>
        <taxon>Fabaceae</taxon>
        <taxon>Papilionoideae</taxon>
        <taxon>50 kb inversion clade</taxon>
        <taxon>NPAAA clade</taxon>
        <taxon>indigoferoid/millettioid clade</taxon>
        <taxon>Phaseoleae</taxon>
        <taxon>Vigna</taxon>
    </lineage>
</organism>
<keyword evidence="3" id="KW-1185">Reference proteome</keyword>
<dbReference type="Proteomes" id="UP000501690">
    <property type="component" value="Linkage Group LG5"/>
</dbReference>
<dbReference type="AlphaFoldDB" id="A0A4D6LXU1"/>
<evidence type="ECO:0000313" key="3">
    <source>
        <dbReference type="Proteomes" id="UP000501690"/>
    </source>
</evidence>
<evidence type="ECO:0000313" key="1">
    <source>
        <dbReference type="EMBL" id="QCD93544.1"/>
    </source>
</evidence>
<dbReference type="EMBL" id="CP039349">
    <property type="protein sequence ID" value="QCD93545.1"/>
    <property type="molecule type" value="Genomic_DNA"/>
</dbReference>
<dbReference type="EMBL" id="CP039349">
    <property type="protein sequence ID" value="QCD93544.1"/>
    <property type="molecule type" value="Genomic_DNA"/>
</dbReference>